<feature type="transmembrane region" description="Helical" evidence="1">
    <location>
        <begin position="112"/>
        <end position="136"/>
    </location>
</feature>
<feature type="transmembrane region" description="Helical" evidence="1">
    <location>
        <begin position="9"/>
        <end position="28"/>
    </location>
</feature>
<feature type="transmembrane region" description="Helical" evidence="1">
    <location>
        <begin position="156"/>
        <end position="176"/>
    </location>
</feature>
<dbReference type="Gene3D" id="1.10.1760.20">
    <property type="match status" value="1"/>
</dbReference>
<reference evidence="2" key="1">
    <citation type="submission" date="2021-01" db="EMBL/GenBank/DDBJ databases">
        <title>Genomic Encyclopedia of Type Strains, Phase IV (KMG-IV): sequencing the most valuable type-strain genomes for metagenomic binning, comparative biology and taxonomic classification.</title>
        <authorList>
            <person name="Goeker M."/>
        </authorList>
    </citation>
    <scope>NUCLEOTIDE SEQUENCE</scope>
    <source>
        <strain evidence="2">DSM 23230</strain>
    </source>
</reference>
<organism evidence="2 3">
    <name type="scientific">Halanaerobacter jeridensis</name>
    <dbReference type="NCBI Taxonomy" id="706427"/>
    <lineage>
        <taxon>Bacteria</taxon>
        <taxon>Bacillati</taxon>
        <taxon>Bacillota</taxon>
        <taxon>Clostridia</taxon>
        <taxon>Halanaerobiales</taxon>
        <taxon>Halobacteroidaceae</taxon>
        <taxon>Halanaerobacter</taxon>
    </lineage>
</organism>
<protein>
    <submittedName>
        <fullName evidence="2">Thiamine transporter</fullName>
    </submittedName>
</protein>
<evidence type="ECO:0000256" key="1">
    <source>
        <dbReference type="SAM" id="Phobius"/>
    </source>
</evidence>
<dbReference type="GO" id="GO:0005886">
    <property type="term" value="C:plasma membrane"/>
    <property type="evidence" value="ECO:0007669"/>
    <property type="project" value="InterPro"/>
</dbReference>
<proteinExistence type="predicted"/>
<dbReference type="EMBL" id="JAFBDQ010000006">
    <property type="protein sequence ID" value="MBM7556637.1"/>
    <property type="molecule type" value="Genomic_DNA"/>
</dbReference>
<keyword evidence="1" id="KW-0472">Membrane</keyword>
<feature type="transmembrane region" description="Helical" evidence="1">
    <location>
        <begin position="83"/>
        <end position="100"/>
    </location>
</feature>
<keyword evidence="3" id="KW-1185">Reference proteome</keyword>
<dbReference type="Proteomes" id="UP000774000">
    <property type="component" value="Unassembled WGS sequence"/>
</dbReference>
<dbReference type="AlphaFoldDB" id="A0A938XW03"/>
<dbReference type="NCBIfam" id="TIGR02357">
    <property type="entry name" value="ECF_ThiT_YuaJ"/>
    <property type="match status" value="1"/>
</dbReference>
<comment type="caution">
    <text evidence="2">The sequence shown here is derived from an EMBL/GenBank/DDBJ whole genome shotgun (WGS) entry which is preliminary data.</text>
</comment>
<name>A0A938XW03_9FIRM</name>
<dbReference type="RefSeq" id="WP_204701414.1">
    <property type="nucleotide sequence ID" value="NZ_JAFBDQ010000006.1"/>
</dbReference>
<sequence>MNSQQIKKLAESGVSLALAVVLGFFTIYKMPQGGSVSLEMLPIIFIALRWSWKDGVMLGTAYGVMQIMFSNSIFHWAQVILDYPVAFALLGLAGIVGNLAQKDSLAEKSRIISLGVILAGSTRFIIHFLSGMIFFAEYAPEGQPVWLYSLVYNGSYMIPETIITLVVMVMLNKVLVSNYSLSQVGQEY</sequence>
<evidence type="ECO:0000313" key="2">
    <source>
        <dbReference type="EMBL" id="MBM7556637.1"/>
    </source>
</evidence>
<gene>
    <name evidence="2" type="ORF">JOC47_001488</name>
</gene>
<keyword evidence="1" id="KW-0812">Transmembrane</keyword>
<dbReference type="Pfam" id="PF09515">
    <property type="entry name" value="Thia_YuaJ"/>
    <property type="match status" value="1"/>
</dbReference>
<accession>A0A938XW03</accession>
<evidence type="ECO:0000313" key="3">
    <source>
        <dbReference type="Proteomes" id="UP000774000"/>
    </source>
</evidence>
<dbReference type="GO" id="GO:0015234">
    <property type="term" value="F:thiamine transmembrane transporter activity"/>
    <property type="evidence" value="ECO:0007669"/>
    <property type="project" value="InterPro"/>
</dbReference>
<keyword evidence="1" id="KW-1133">Transmembrane helix</keyword>
<dbReference type="InterPro" id="IPR012651">
    <property type="entry name" value="Thia_Transptr_ThiT"/>
</dbReference>